<evidence type="ECO:0000313" key="2">
    <source>
        <dbReference type="Proteomes" id="UP001142078"/>
    </source>
</evidence>
<dbReference type="EMBL" id="JANJZL010000005">
    <property type="protein sequence ID" value="MCR2044329.1"/>
    <property type="molecule type" value="Genomic_DNA"/>
</dbReference>
<sequence>MLIPYPHDRKYRNIGRSNIKYSRKEKLLNSMFIEFYTHINLSEDKKK</sequence>
<reference evidence="1" key="1">
    <citation type="submission" date="2022-07" db="EMBL/GenBank/DDBJ databases">
        <title>Enhanced cultured diversity of the mouse gut microbiota enables custom-made synthetic communities.</title>
        <authorList>
            <person name="Afrizal A."/>
        </authorList>
    </citation>
    <scope>NUCLEOTIDE SEQUENCE</scope>
    <source>
        <strain evidence="1">DSM 29482</strain>
    </source>
</reference>
<comment type="caution">
    <text evidence="1">The sequence shown here is derived from an EMBL/GenBank/DDBJ whole genome shotgun (WGS) entry which is preliminary data.</text>
</comment>
<dbReference type="RefSeq" id="WP_187116629.1">
    <property type="nucleotide sequence ID" value="NZ_CABKTM010000012.1"/>
</dbReference>
<evidence type="ECO:0000313" key="1">
    <source>
        <dbReference type="EMBL" id="MCR2044329.1"/>
    </source>
</evidence>
<dbReference type="Proteomes" id="UP001142078">
    <property type="component" value="Unassembled WGS sequence"/>
</dbReference>
<accession>A0A9X2MIL7</accession>
<keyword evidence="2" id="KW-1185">Reference proteome</keyword>
<protein>
    <submittedName>
        <fullName evidence="1">Uncharacterized protein</fullName>
    </submittedName>
</protein>
<name>A0A9X2MIL7_9FIRM</name>
<dbReference type="AlphaFoldDB" id="A0A9X2MIL7"/>
<organism evidence="1 2">
    <name type="scientific">Anaerosalibacter massiliensis</name>
    <dbReference type="NCBI Taxonomy" id="1347392"/>
    <lineage>
        <taxon>Bacteria</taxon>
        <taxon>Bacillati</taxon>
        <taxon>Bacillota</taxon>
        <taxon>Tissierellia</taxon>
        <taxon>Tissierellales</taxon>
        <taxon>Sporanaerobacteraceae</taxon>
        <taxon>Anaerosalibacter</taxon>
    </lineage>
</organism>
<proteinExistence type="predicted"/>
<gene>
    <name evidence="1" type="ORF">NSA23_09375</name>
</gene>